<dbReference type="PANTHER" id="PTHR11165">
    <property type="entry name" value="SKP1"/>
    <property type="match status" value="1"/>
</dbReference>
<dbReference type="Pfam" id="PF01466">
    <property type="entry name" value="Skp1"/>
    <property type="match status" value="1"/>
</dbReference>
<evidence type="ECO:0000313" key="3">
    <source>
        <dbReference type="WBParaSite" id="jg11208"/>
    </source>
</evidence>
<accession>A0A915CPB4</accession>
<name>A0A915CPB4_9BILA</name>
<dbReference type="GO" id="GO:0006511">
    <property type="term" value="P:ubiquitin-dependent protein catabolic process"/>
    <property type="evidence" value="ECO:0007669"/>
    <property type="project" value="InterPro"/>
</dbReference>
<protein>
    <submittedName>
        <fullName evidence="3">SKP1 component dimerisation domain-containing protein</fullName>
    </submittedName>
</protein>
<dbReference type="InterPro" id="IPR036296">
    <property type="entry name" value="SKP1-like_dim_sf"/>
</dbReference>
<dbReference type="Proteomes" id="UP000887574">
    <property type="component" value="Unplaced"/>
</dbReference>
<dbReference type="SUPFAM" id="SSF81382">
    <property type="entry name" value="Skp1 dimerisation domain-like"/>
    <property type="match status" value="1"/>
</dbReference>
<dbReference type="WBParaSite" id="jg11208">
    <property type="protein sequence ID" value="jg11208"/>
    <property type="gene ID" value="jg11208"/>
</dbReference>
<dbReference type="InterPro" id="IPR016897">
    <property type="entry name" value="SKP1"/>
</dbReference>
<sequence length="114" mass="13046">MRVGEGVNNRENTVIEILDVEEPVLQDDSATRERVWFTLTAYEKHFFDVPPNNIIELVTAASYLDLKSMYLFACQSIADAIKDKRPAAIRKLFNFEDDLTEGEKAKMIQQNSGF</sequence>
<dbReference type="InterPro" id="IPR011333">
    <property type="entry name" value="SKP1/BTB/POZ_sf"/>
</dbReference>
<evidence type="ECO:0000313" key="2">
    <source>
        <dbReference type="Proteomes" id="UP000887574"/>
    </source>
</evidence>
<evidence type="ECO:0000259" key="1">
    <source>
        <dbReference type="Pfam" id="PF01466"/>
    </source>
</evidence>
<keyword evidence="2" id="KW-1185">Reference proteome</keyword>
<dbReference type="AlphaFoldDB" id="A0A915CPB4"/>
<dbReference type="InterPro" id="IPR016072">
    <property type="entry name" value="Skp1_comp_dimer"/>
</dbReference>
<proteinExistence type="predicted"/>
<organism evidence="2 3">
    <name type="scientific">Ditylenchus dipsaci</name>
    <dbReference type="NCBI Taxonomy" id="166011"/>
    <lineage>
        <taxon>Eukaryota</taxon>
        <taxon>Metazoa</taxon>
        <taxon>Ecdysozoa</taxon>
        <taxon>Nematoda</taxon>
        <taxon>Chromadorea</taxon>
        <taxon>Rhabditida</taxon>
        <taxon>Tylenchina</taxon>
        <taxon>Tylenchomorpha</taxon>
        <taxon>Sphaerularioidea</taxon>
        <taxon>Anguinidae</taxon>
        <taxon>Anguininae</taxon>
        <taxon>Ditylenchus</taxon>
    </lineage>
</organism>
<dbReference type="Gene3D" id="3.30.710.10">
    <property type="entry name" value="Potassium Channel Kv1.1, Chain A"/>
    <property type="match status" value="1"/>
</dbReference>
<reference evidence="3" key="1">
    <citation type="submission" date="2022-11" db="UniProtKB">
        <authorList>
            <consortium name="WormBaseParasite"/>
        </authorList>
    </citation>
    <scope>IDENTIFICATION</scope>
</reference>
<feature type="domain" description="SKP1 component dimerisation" evidence="1">
    <location>
        <begin position="70"/>
        <end position="111"/>
    </location>
</feature>